<feature type="transmembrane region" description="Helical" evidence="8">
    <location>
        <begin position="102"/>
        <end position="123"/>
    </location>
</feature>
<protein>
    <submittedName>
        <fullName evidence="10">Glycosyltransferase family 39 protein</fullName>
        <ecNumber evidence="10">2.4.-.-</ecNumber>
    </submittedName>
</protein>
<evidence type="ECO:0000313" key="10">
    <source>
        <dbReference type="EMBL" id="MCP2732552.1"/>
    </source>
</evidence>
<evidence type="ECO:0000256" key="8">
    <source>
        <dbReference type="SAM" id="Phobius"/>
    </source>
</evidence>
<dbReference type="Pfam" id="PF13231">
    <property type="entry name" value="PMT_2"/>
    <property type="match status" value="1"/>
</dbReference>
<name>A0AAE3GYU6_9CYAN</name>
<sequence>MNFRIEPRVTNWYKSWEKYPNRLWILSILWLIAIIWVAFLWNLGSIGLVDETEPLFAEAARQMTVTGDWITPYFNGVTRFDKPPLIYWLMAMAYKLIGVNEWAVRLPSALAAIALTSLGFYTLRYFGISRPSALAGEWVFWSGELGRGGVGGQGGQGGQGGRRVL</sequence>
<keyword evidence="5 8" id="KW-0812">Transmembrane</keyword>
<keyword evidence="6 8" id="KW-1133">Transmembrane helix</keyword>
<evidence type="ECO:0000256" key="3">
    <source>
        <dbReference type="ARBA" id="ARBA00022676"/>
    </source>
</evidence>
<keyword evidence="11" id="KW-1185">Reference proteome</keyword>
<dbReference type="EC" id="2.4.-.-" evidence="10"/>
<reference evidence="10" key="1">
    <citation type="submission" date="2022-06" db="EMBL/GenBank/DDBJ databases">
        <title>New cyanobacteria of genus Symplocastrum in benthos of Lake Baikal.</title>
        <authorList>
            <person name="Sorokovikova E."/>
            <person name="Tikhonova I."/>
            <person name="Krasnopeev A."/>
            <person name="Evseev P."/>
            <person name="Gladkikh A."/>
            <person name="Belykh O."/>
        </authorList>
    </citation>
    <scope>NUCLEOTIDE SEQUENCE</scope>
    <source>
        <strain evidence="10">BBK-W-15</strain>
    </source>
</reference>
<dbReference type="GO" id="GO:0005886">
    <property type="term" value="C:plasma membrane"/>
    <property type="evidence" value="ECO:0007669"/>
    <property type="project" value="UniProtKB-SubCell"/>
</dbReference>
<comment type="caution">
    <text evidence="10">The sequence shown here is derived from an EMBL/GenBank/DDBJ whole genome shotgun (WGS) entry which is preliminary data.</text>
</comment>
<evidence type="ECO:0000256" key="5">
    <source>
        <dbReference type="ARBA" id="ARBA00022692"/>
    </source>
</evidence>
<accession>A0AAE3GYU6</accession>
<gene>
    <name evidence="10" type="ORF">NJ959_29410</name>
</gene>
<evidence type="ECO:0000259" key="9">
    <source>
        <dbReference type="Pfam" id="PF13231"/>
    </source>
</evidence>
<keyword evidence="3 10" id="KW-0328">Glycosyltransferase</keyword>
<evidence type="ECO:0000256" key="1">
    <source>
        <dbReference type="ARBA" id="ARBA00004651"/>
    </source>
</evidence>
<feature type="transmembrane region" description="Helical" evidence="8">
    <location>
        <begin position="21"/>
        <end position="41"/>
    </location>
</feature>
<feature type="non-terminal residue" evidence="10">
    <location>
        <position position="165"/>
    </location>
</feature>
<keyword evidence="2" id="KW-1003">Cell membrane</keyword>
<proteinExistence type="predicted"/>
<evidence type="ECO:0000256" key="7">
    <source>
        <dbReference type="ARBA" id="ARBA00023136"/>
    </source>
</evidence>
<dbReference type="RefSeq" id="WP_254015259.1">
    <property type="nucleotide sequence ID" value="NZ_JAMZMM010000653.1"/>
</dbReference>
<evidence type="ECO:0000256" key="6">
    <source>
        <dbReference type="ARBA" id="ARBA00022989"/>
    </source>
</evidence>
<feature type="domain" description="Glycosyltransferase RgtA/B/C/D-like" evidence="9">
    <location>
        <begin position="81"/>
        <end position="124"/>
    </location>
</feature>
<keyword evidence="4 10" id="KW-0808">Transferase</keyword>
<dbReference type="EMBL" id="JAMZMM010000653">
    <property type="protein sequence ID" value="MCP2732552.1"/>
    <property type="molecule type" value="Genomic_DNA"/>
</dbReference>
<dbReference type="PANTHER" id="PTHR33908:SF3">
    <property type="entry name" value="UNDECAPRENYL PHOSPHATE-ALPHA-4-AMINO-4-DEOXY-L-ARABINOSE ARABINOSYL TRANSFERASE"/>
    <property type="match status" value="1"/>
</dbReference>
<dbReference type="GO" id="GO:0010041">
    <property type="term" value="P:response to iron(III) ion"/>
    <property type="evidence" value="ECO:0007669"/>
    <property type="project" value="TreeGrafter"/>
</dbReference>
<dbReference type="InterPro" id="IPR050297">
    <property type="entry name" value="LipidA_mod_glycosyltrf_83"/>
</dbReference>
<dbReference type="InterPro" id="IPR038731">
    <property type="entry name" value="RgtA/B/C-like"/>
</dbReference>
<evidence type="ECO:0000313" key="11">
    <source>
        <dbReference type="Proteomes" id="UP001204953"/>
    </source>
</evidence>
<dbReference type="PANTHER" id="PTHR33908">
    <property type="entry name" value="MANNOSYLTRANSFERASE YKCB-RELATED"/>
    <property type="match status" value="1"/>
</dbReference>
<dbReference type="AlphaFoldDB" id="A0AAE3GYU6"/>
<evidence type="ECO:0000256" key="2">
    <source>
        <dbReference type="ARBA" id="ARBA00022475"/>
    </source>
</evidence>
<keyword evidence="7 8" id="KW-0472">Membrane</keyword>
<organism evidence="10 11">
    <name type="scientific">Limnofasciculus baicalensis BBK-W-15</name>
    <dbReference type="NCBI Taxonomy" id="2699891"/>
    <lineage>
        <taxon>Bacteria</taxon>
        <taxon>Bacillati</taxon>
        <taxon>Cyanobacteriota</taxon>
        <taxon>Cyanophyceae</taxon>
        <taxon>Coleofasciculales</taxon>
        <taxon>Coleofasciculaceae</taxon>
        <taxon>Limnofasciculus</taxon>
        <taxon>Limnofasciculus baicalensis</taxon>
    </lineage>
</organism>
<dbReference type="GO" id="GO:0016763">
    <property type="term" value="F:pentosyltransferase activity"/>
    <property type="evidence" value="ECO:0007669"/>
    <property type="project" value="TreeGrafter"/>
</dbReference>
<dbReference type="Proteomes" id="UP001204953">
    <property type="component" value="Unassembled WGS sequence"/>
</dbReference>
<comment type="subcellular location">
    <subcellularLocation>
        <location evidence="1">Cell membrane</location>
        <topology evidence="1">Multi-pass membrane protein</topology>
    </subcellularLocation>
</comment>
<dbReference type="GO" id="GO:0009103">
    <property type="term" value="P:lipopolysaccharide biosynthetic process"/>
    <property type="evidence" value="ECO:0007669"/>
    <property type="project" value="UniProtKB-ARBA"/>
</dbReference>
<evidence type="ECO:0000256" key="4">
    <source>
        <dbReference type="ARBA" id="ARBA00022679"/>
    </source>
</evidence>